<organism evidence="2 3">
    <name type="scientific">Gonium pectorale</name>
    <name type="common">Green alga</name>
    <dbReference type="NCBI Taxonomy" id="33097"/>
    <lineage>
        <taxon>Eukaryota</taxon>
        <taxon>Viridiplantae</taxon>
        <taxon>Chlorophyta</taxon>
        <taxon>core chlorophytes</taxon>
        <taxon>Chlorophyceae</taxon>
        <taxon>CS clade</taxon>
        <taxon>Chlamydomonadales</taxon>
        <taxon>Volvocaceae</taxon>
        <taxon>Gonium</taxon>
    </lineage>
</organism>
<dbReference type="PANTHER" id="PTHR37475">
    <property type="entry name" value="ZYGOTE-SPECIFIC CLASS V COPY B GENE PROTEIN"/>
    <property type="match status" value="1"/>
</dbReference>
<dbReference type="AlphaFoldDB" id="A0A150GRP7"/>
<feature type="chain" id="PRO_5007562188" evidence="1">
    <location>
        <begin position="29"/>
        <end position="91"/>
    </location>
</feature>
<dbReference type="Proteomes" id="UP000075714">
    <property type="component" value="Unassembled WGS sequence"/>
</dbReference>
<keyword evidence="1" id="KW-0732">Signal</keyword>
<dbReference type="OrthoDB" id="10063670at2759"/>
<feature type="signal peptide" evidence="1">
    <location>
        <begin position="1"/>
        <end position="28"/>
    </location>
</feature>
<name>A0A150GRP7_GONPE</name>
<dbReference type="STRING" id="33097.A0A150GRP7"/>
<proteinExistence type="predicted"/>
<sequence>MVATLIKRFLLAGLIALLCVASFEPVAAGLFGYGVCQTGCNTLAGACYAAGGATFGTVTAGGGTPATITGCNPALGACMKSCVAAGLNPFG</sequence>
<evidence type="ECO:0000313" key="3">
    <source>
        <dbReference type="Proteomes" id="UP000075714"/>
    </source>
</evidence>
<evidence type="ECO:0000256" key="1">
    <source>
        <dbReference type="SAM" id="SignalP"/>
    </source>
</evidence>
<reference evidence="3" key="1">
    <citation type="journal article" date="2016" name="Nat. Commun.">
        <title>The Gonium pectorale genome demonstrates co-option of cell cycle regulation during the evolution of multicellularity.</title>
        <authorList>
            <person name="Hanschen E.R."/>
            <person name="Marriage T.N."/>
            <person name="Ferris P.J."/>
            <person name="Hamaji T."/>
            <person name="Toyoda A."/>
            <person name="Fujiyama A."/>
            <person name="Neme R."/>
            <person name="Noguchi H."/>
            <person name="Minakuchi Y."/>
            <person name="Suzuki M."/>
            <person name="Kawai-Toyooka H."/>
            <person name="Smith D.R."/>
            <person name="Sparks H."/>
            <person name="Anderson J."/>
            <person name="Bakaric R."/>
            <person name="Luria V."/>
            <person name="Karger A."/>
            <person name="Kirschner M.W."/>
            <person name="Durand P.M."/>
            <person name="Michod R.E."/>
            <person name="Nozaki H."/>
            <person name="Olson B.J."/>
        </authorList>
    </citation>
    <scope>NUCLEOTIDE SEQUENCE [LARGE SCALE GENOMIC DNA]</scope>
    <source>
        <strain evidence="3">NIES-2863</strain>
    </source>
</reference>
<comment type="caution">
    <text evidence="2">The sequence shown here is derived from an EMBL/GenBank/DDBJ whole genome shotgun (WGS) entry which is preliminary data.</text>
</comment>
<accession>A0A150GRP7</accession>
<gene>
    <name evidence="2" type="ORF">GPECTOR_9g531</name>
</gene>
<dbReference type="EMBL" id="LSYV01000010">
    <property type="protein sequence ID" value="KXZ52487.1"/>
    <property type="molecule type" value="Genomic_DNA"/>
</dbReference>
<dbReference type="PANTHER" id="PTHR37475:SF1">
    <property type="entry name" value="ZYGOTE-SPECIFIC PROTEIN"/>
    <property type="match status" value="1"/>
</dbReference>
<protein>
    <submittedName>
        <fullName evidence="2">Uncharacterized protein</fullName>
    </submittedName>
</protein>
<keyword evidence="3" id="KW-1185">Reference proteome</keyword>
<evidence type="ECO:0000313" key="2">
    <source>
        <dbReference type="EMBL" id="KXZ52487.1"/>
    </source>
</evidence>